<organism evidence="1 2">
    <name type="scientific">Candidatus Nitrospira neomarina</name>
    <dbReference type="NCBI Taxonomy" id="3020899"/>
    <lineage>
        <taxon>Bacteria</taxon>
        <taxon>Pseudomonadati</taxon>
        <taxon>Nitrospirota</taxon>
        <taxon>Nitrospiria</taxon>
        <taxon>Nitrospirales</taxon>
        <taxon>Nitrospiraceae</taxon>
        <taxon>Nitrospira</taxon>
    </lineage>
</organism>
<gene>
    <name evidence="1" type="ORF">PQG83_14490</name>
</gene>
<evidence type="ECO:0000313" key="2">
    <source>
        <dbReference type="Proteomes" id="UP001302494"/>
    </source>
</evidence>
<reference evidence="1 2" key="1">
    <citation type="submission" date="2023-01" db="EMBL/GenBank/DDBJ databases">
        <title>Cultivation and genomic characterization of new, ubiquitous marine nitrite-oxidizing bacteria from the Nitrospirales.</title>
        <authorList>
            <person name="Mueller A.J."/>
            <person name="Daebeler A."/>
            <person name="Herbold C.W."/>
            <person name="Kirkegaard R.H."/>
            <person name="Daims H."/>
        </authorList>
    </citation>
    <scope>NUCLEOTIDE SEQUENCE [LARGE SCALE GENOMIC DNA]</scope>
    <source>
        <strain evidence="1 2">DK</strain>
    </source>
</reference>
<protein>
    <submittedName>
        <fullName evidence="1">Uncharacterized protein</fullName>
    </submittedName>
</protein>
<dbReference type="EMBL" id="CP116968">
    <property type="protein sequence ID" value="WNM60960.1"/>
    <property type="molecule type" value="Genomic_DNA"/>
</dbReference>
<dbReference type="KEGG" id="nneo:PQG83_14490"/>
<keyword evidence="2" id="KW-1185">Reference proteome</keyword>
<sequence>MPHENNFQHANYTKSDPGVRVGYRTFQPGKVDSPSWGQGMVGAGERMAQSRVKGILFLNGLPFMDLFGVARLDEVGGLKRGYSRGISGLESLLALFRPTTNGICLPDDPIHPPVTNDEPTYGKVDRLAQDAGNFSSSYVGKFELALTQGSGQSIPCRRYLWSSMNHHVGRVEAAMHLLMYLRDWVSELDLTKDDRVLLVGHGHAGQVLALLSNILGRGESEVRARVFEILAKYWQASSSADRCVEQLERLYGLVMDQTALKGATIDVVTLGTPVRYGWDTDGIGHLLHVVNHREIRTDGKRWLAKIELPQIAWEMPYQTGGDYVQQLAVAGTDMVPNNPEAEQANVDFREIFEPYDGFERWLECTRRGTRCANDGQCLLVEYGVQAEESPRQHLFGHACYTHSRAMLFLATEIVQAFYSPKSH</sequence>
<dbReference type="RefSeq" id="WP_312742421.1">
    <property type="nucleotide sequence ID" value="NZ_CP116968.1"/>
</dbReference>
<dbReference type="Proteomes" id="UP001302494">
    <property type="component" value="Chromosome"/>
</dbReference>
<name>A0AA96JVF5_9BACT</name>
<evidence type="ECO:0000313" key="1">
    <source>
        <dbReference type="EMBL" id="WNM60960.1"/>
    </source>
</evidence>
<proteinExistence type="predicted"/>
<accession>A0AA96JVF5</accession>
<dbReference type="AlphaFoldDB" id="A0AA96JVF5"/>